<dbReference type="AlphaFoldDB" id="A0ABD3DWL1"/>
<dbReference type="InterPro" id="IPR053085">
    <property type="entry name" value="Jasmonate-induced_protein"/>
</dbReference>
<dbReference type="Proteomes" id="UP001632038">
    <property type="component" value="Unassembled WGS sequence"/>
</dbReference>
<feature type="region of interest" description="Disordered" evidence="1">
    <location>
        <begin position="160"/>
        <end position="182"/>
    </location>
</feature>
<gene>
    <name evidence="2" type="ORF">CASFOL_011127</name>
</gene>
<sequence length="182" mass="20147">MNLLMSGLLPFIKKERVGYKSFKSGAECRDDMTSVRGAFMHVRGRLMGPSHEAAMYRGQNLSGATREWLFAWNTPRMNYQNRVYTEIRTSIPNWNTINNNMERNTNNHKTTALGCFSSVSIGSGSSPHLVAIMTLEGVNRNAATIASDVSAIFSSLDSKYEDDEGVEGIDEPDATPTPTSEE</sequence>
<proteinExistence type="predicted"/>
<dbReference type="EMBL" id="JAVIJP010000013">
    <property type="protein sequence ID" value="KAL3645947.1"/>
    <property type="molecule type" value="Genomic_DNA"/>
</dbReference>
<keyword evidence="3" id="KW-1185">Reference proteome</keyword>
<dbReference type="PANTHER" id="PTHR36482:SF5">
    <property type="entry name" value="23 KDA JASMONATE-INDUCED PROTEIN-LIKE"/>
    <property type="match status" value="1"/>
</dbReference>
<evidence type="ECO:0000256" key="1">
    <source>
        <dbReference type="SAM" id="MobiDB-lite"/>
    </source>
</evidence>
<protein>
    <submittedName>
        <fullName evidence="2">Uncharacterized protein</fullName>
    </submittedName>
</protein>
<reference evidence="3" key="1">
    <citation type="journal article" date="2024" name="IScience">
        <title>Strigolactones Initiate the Formation of Haustorium-like Structures in Castilleja.</title>
        <authorList>
            <person name="Buerger M."/>
            <person name="Peterson D."/>
            <person name="Chory J."/>
        </authorList>
    </citation>
    <scope>NUCLEOTIDE SEQUENCE [LARGE SCALE GENOMIC DNA]</scope>
</reference>
<evidence type="ECO:0000313" key="2">
    <source>
        <dbReference type="EMBL" id="KAL3645947.1"/>
    </source>
</evidence>
<accession>A0ABD3DWL1</accession>
<organism evidence="2 3">
    <name type="scientific">Castilleja foliolosa</name>
    <dbReference type="NCBI Taxonomy" id="1961234"/>
    <lineage>
        <taxon>Eukaryota</taxon>
        <taxon>Viridiplantae</taxon>
        <taxon>Streptophyta</taxon>
        <taxon>Embryophyta</taxon>
        <taxon>Tracheophyta</taxon>
        <taxon>Spermatophyta</taxon>
        <taxon>Magnoliopsida</taxon>
        <taxon>eudicotyledons</taxon>
        <taxon>Gunneridae</taxon>
        <taxon>Pentapetalae</taxon>
        <taxon>asterids</taxon>
        <taxon>lamiids</taxon>
        <taxon>Lamiales</taxon>
        <taxon>Orobanchaceae</taxon>
        <taxon>Pedicularideae</taxon>
        <taxon>Castillejinae</taxon>
        <taxon>Castilleja</taxon>
    </lineage>
</organism>
<name>A0ABD3DWL1_9LAMI</name>
<feature type="compositionally biased region" description="Acidic residues" evidence="1">
    <location>
        <begin position="160"/>
        <end position="173"/>
    </location>
</feature>
<dbReference type="PANTHER" id="PTHR36482">
    <property type="entry name" value="OSJNBA0024J22.15 PROTEIN"/>
    <property type="match status" value="1"/>
</dbReference>
<evidence type="ECO:0000313" key="3">
    <source>
        <dbReference type="Proteomes" id="UP001632038"/>
    </source>
</evidence>
<comment type="caution">
    <text evidence="2">The sequence shown here is derived from an EMBL/GenBank/DDBJ whole genome shotgun (WGS) entry which is preliminary data.</text>
</comment>